<evidence type="ECO:0000256" key="4">
    <source>
        <dbReference type="ARBA" id="ARBA00022692"/>
    </source>
</evidence>
<evidence type="ECO:0000256" key="3">
    <source>
        <dbReference type="ARBA" id="ARBA00022519"/>
    </source>
</evidence>
<evidence type="ECO:0000256" key="2">
    <source>
        <dbReference type="ARBA" id="ARBA00022475"/>
    </source>
</evidence>
<dbReference type="GO" id="GO:0005886">
    <property type="term" value="C:plasma membrane"/>
    <property type="evidence" value="ECO:0007669"/>
    <property type="project" value="UniProtKB-SubCell"/>
</dbReference>
<gene>
    <name evidence="10" type="ORF">P0Y53_05305</name>
</gene>
<protein>
    <submittedName>
        <fullName evidence="10">Threonine/serine exporter family protein</fullName>
    </submittedName>
</protein>
<proteinExistence type="inferred from homology"/>
<comment type="similarity">
    <text evidence="7">Belongs to the ThrE exporter (TC 2.A.79) family.</text>
</comment>
<keyword evidence="5 8" id="KW-1133">Transmembrane helix</keyword>
<feature type="transmembrane region" description="Helical" evidence="8">
    <location>
        <begin position="127"/>
        <end position="148"/>
    </location>
</feature>
<feature type="transmembrane region" description="Helical" evidence="8">
    <location>
        <begin position="83"/>
        <end position="107"/>
    </location>
</feature>
<sequence length="167" mass="18006">MEWLTLIQKCFFFGLAATGFAILFAVPARTLLPVFIMGALGGITKFILLHYHFNIIVSTLVGSAVIGFLSIPFAHFRHAPPAIFAIPAVIPMVPGVLAYKMMSGLIVLASDANPALHTAMLADTVHYGLQVMFILISLAVGVELPLLITRKQSAKGLIKRSAYKDLA</sequence>
<dbReference type="InterPro" id="IPR050539">
    <property type="entry name" value="ThrE_Dicarb/AminoAcid_Exp"/>
</dbReference>
<feature type="domain" description="Threonine/Serine exporter ThrE" evidence="9">
    <location>
        <begin position="10"/>
        <end position="147"/>
    </location>
</feature>
<dbReference type="PANTHER" id="PTHR34390">
    <property type="entry name" value="UPF0442 PROTEIN YJJB-RELATED"/>
    <property type="match status" value="1"/>
</dbReference>
<evidence type="ECO:0000256" key="8">
    <source>
        <dbReference type="SAM" id="Phobius"/>
    </source>
</evidence>
<evidence type="ECO:0000256" key="7">
    <source>
        <dbReference type="ARBA" id="ARBA00034125"/>
    </source>
</evidence>
<feature type="transmembrane region" description="Helical" evidence="8">
    <location>
        <begin position="6"/>
        <end position="26"/>
    </location>
</feature>
<dbReference type="AlphaFoldDB" id="A0AAJ5WVH9"/>
<keyword evidence="4 8" id="KW-0812">Transmembrane</keyword>
<evidence type="ECO:0000259" key="9">
    <source>
        <dbReference type="Pfam" id="PF12821"/>
    </source>
</evidence>
<dbReference type="PANTHER" id="PTHR34390:SF1">
    <property type="entry name" value="SUCCINATE TRANSPORTER SUBUNIT YJJB-RELATED"/>
    <property type="match status" value="1"/>
</dbReference>
<accession>A0AAJ5WVH9</accession>
<dbReference type="Proteomes" id="UP001220610">
    <property type="component" value="Chromosome"/>
</dbReference>
<evidence type="ECO:0000313" key="10">
    <source>
        <dbReference type="EMBL" id="WEK36914.1"/>
    </source>
</evidence>
<evidence type="ECO:0000256" key="1">
    <source>
        <dbReference type="ARBA" id="ARBA00004651"/>
    </source>
</evidence>
<dbReference type="InterPro" id="IPR024528">
    <property type="entry name" value="ThrE_2"/>
</dbReference>
<dbReference type="Pfam" id="PF12821">
    <property type="entry name" value="ThrE_2"/>
    <property type="match status" value="1"/>
</dbReference>
<name>A0AAJ5WVH9_9BACT</name>
<dbReference type="EMBL" id="CP119311">
    <property type="protein sequence ID" value="WEK36914.1"/>
    <property type="molecule type" value="Genomic_DNA"/>
</dbReference>
<comment type="subcellular location">
    <subcellularLocation>
        <location evidence="1">Cell membrane</location>
        <topology evidence="1">Multi-pass membrane protein</topology>
    </subcellularLocation>
</comment>
<feature type="transmembrane region" description="Helical" evidence="8">
    <location>
        <begin position="55"/>
        <end position="76"/>
    </location>
</feature>
<evidence type="ECO:0000313" key="11">
    <source>
        <dbReference type="Proteomes" id="UP001220610"/>
    </source>
</evidence>
<evidence type="ECO:0000256" key="6">
    <source>
        <dbReference type="ARBA" id="ARBA00023136"/>
    </source>
</evidence>
<keyword evidence="2" id="KW-1003">Cell membrane</keyword>
<keyword evidence="3" id="KW-0997">Cell inner membrane</keyword>
<reference evidence="10" key="1">
    <citation type="submission" date="2023-03" db="EMBL/GenBank/DDBJ databases">
        <title>Andean soil-derived lignocellulolytic bacterial consortium as a source of novel taxa and putative plastic-active enzymes.</title>
        <authorList>
            <person name="Diaz-Garcia L."/>
            <person name="Chuvochina M."/>
            <person name="Feuerriegel G."/>
            <person name="Bunk B."/>
            <person name="Sproer C."/>
            <person name="Streit W.R."/>
            <person name="Rodriguez L.M."/>
            <person name="Overmann J."/>
            <person name="Jimenez D.J."/>
        </authorList>
    </citation>
    <scope>NUCLEOTIDE SEQUENCE</scope>
    <source>
        <strain evidence="10">MAG 7</strain>
    </source>
</reference>
<evidence type="ECO:0000256" key="5">
    <source>
        <dbReference type="ARBA" id="ARBA00022989"/>
    </source>
</evidence>
<organism evidence="10 11">
    <name type="scientific">Candidatus Pseudobacter hemicellulosilyticus</name>
    <dbReference type="NCBI Taxonomy" id="3121375"/>
    <lineage>
        <taxon>Bacteria</taxon>
        <taxon>Pseudomonadati</taxon>
        <taxon>Bacteroidota</taxon>
        <taxon>Chitinophagia</taxon>
        <taxon>Chitinophagales</taxon>
        <taxon>Chitinophagaceae</taxon>
        <taxon>Pseudobacter</taxon>
    </lineage>
</organism>
<keyword evidence="6 8" id="KW-0472">Membrane</keyword>
<dbReference type="GO" id="GO:0015744">
    <property type="term" value="P:succinate transport"/>
    <property type="evidence" value="ECO:0007669"/>
    <property type="project" value="TreeGrafter"/>
</dbReference>